<evidence type="ECO:0000313" key="2">
    <source>
        <dbReference type="EMBL" id="EEQ39044.1"/>
    </source>
</evidence>
<gene>
    <name evidence="2" type="ORF">CLUG_03169</name>
</gene>
<proteinExistence type="predicted"/>
<accession>C4Y3Q6</accession>
<dbReference type="HOGENOM" id="CLU_1011969_0_0_1"/>
<evidence type="ECO:0000256" key="1">
    <source>
        <dbReference type="SAM" id="MobiDB-lite"/>
    </source>
</evidence>
<dbReference type="VEuPathDB" id="FungiDB:CLUG_03169"/>
<organism evidence="2 3">
    <name type="scientific">Clavispora lusitaniae (strain ATCC 42720)</name>
    <name type="common">Yeast</name>
    <name type="synonym">Candida lusitaniae</name>
    <dbReference type="NCBI Taxonomy" id="306902"/>
    <lineage>
        <taxon>Eukaryota</taxon>
        <taxon>Fungi</taxon>
        <taxon>Dikarya</taxon>
        <taxon>Ascomycota</taxon>
        <taxon>Saccharomycotina</taxon>
        <taxon>Pichiomycetes</taxon>
        <taxon>Metschnikowiaceae</taxon>
        <taxon>Clavispora</taxon>
    </lineage>
</organism>
<dbReference type="Proteomes" id="UP000007703">
    <property type="component" value="Unassembled WGS sequence"/>
</dbReference>
<feature type="region of interest" description="Disordered" evidence="1">
    <location>
        <begin position="129"/>
        <end position="152"/>
    </location>
</feature>
<dbReference type="OMA" id="FRSTCIK"/>
<reference evidence="2 3" key="1">
    <citation type="journal article" date="2009" name="Nature">
        <title>Evolution of pathogenicity and sexual reproduction in eight Candida genomes.</title>
        <authorList>
            <person name="Butler G."/>
            <person name="Rasmussen M.D."/>
            <person name="Lin M.F."/>
            <person name="Santos M.A."/>
            <person name="Sakthikumar S."/>
            <person name="Munro C.A."/>
            <person name="Rheinbay E."/>
            <person name="Grabherr M."/>
            <person name="Forche A."/>
            <person name="Reedy J.L."/>
            <person name="Agrafioti I."/>
            <person name="Arnaud M.B."/>
            <person name="Bates S."/>
            <person name="Brown A.J."/>
            <person name="Brunke S."/>
            <person name="Costanzo M.C."/>
            <person name="Fitzpatrick D.A."/>
            <person name="de Groot P.W."/>
            <person name="Harris D."/>
            <person name="Hoyer L.L."/>
            <person name="Hube B."/>
            <person name="Klis F.M."/>
            <person name="Kodira C."/>
            <person name="Lennard N."/>
            <person name="Logue M.E."/>
            <person name="Martin R."/>
            <person name="Neiman A.M."/>
            <person name="Nikolaou E."/>
            <person name="Quail M.A."/>
            <person name="Quinn J."/>
            <person name="Santos M.C."/>
            <person name="Schmitzberger F.F."/>
            <person name="Sherlock G."/>
            <person name="Shah P."/>
            <person name="Silverstein K.A."/>
            <person name="Skrzypek M.S."/>
            <person name="Soll D."/>
            <person name="Staggs R."/>
            <person name="Stansfield I."/>
            <person name="Stumpf M.P."/>
            <person name="Sudbery P.E."/>
            <person name="Srikantha T."/>
            <person name="Zeng Q."/>
            <person name="Berman J."/>
            <person name="Berriman M."/>
            <person name="Heitman J."/>
            <person name="Gow N.A."/>
            <person name="Lorenz M.C."/>
            <person name="Birren B.W."/>
            <person name="Kellis M."/>
            <person name="Cuomo C.A."/>
        </authorList>
    </citation>
    <scope>NUCLEOTIDE SEQUENCE [LARGE SCALE GENOMIC DNA]</scope>
    <source>
        <strain evidence="2 3">ATCC 42720</strain>
    </source>
</reference>
<dbReference type="EMBL" id="CH408078">
    <property type="protein sequence ID" value="EEQ39044.1"/>
    <property type="molecule type" value="Genomic_DNA"/>
</dbReference>
<protein>
    <submittedName>
        <fullName evidence="2">Uncharacterized protein</fullName>
    </submittedName>
</protein>
<dbReference type="KEGG" id="clu:CLUG_03169"/>
<feature type="compositionally biased region" description="Polar residues" evidence="1">
    <location>
        <begin position="129"/>
        <end position="150"/>
    </location>
</feature>
<sequence>MPTHRLAYSTGYDYKTFRSTCIKQRLNSLSSGLGSSWLSLLVDLDSWSWNRLVLLLVLSNHDSIWQSLWTELVLSWVSHDLDSDTQNTLSHQNVSDGSVNELSGWLTRVDHETVSVLLGLGSGSSQLTRNDNLNTLGTSSHGESQDTVSGSSDWQTTQQLSLQSLGLDSSRKSSLFNSLSVDDNTVLRQLESLDNQRSQFVDSSTLLTQNTLGVRSLNNDFSLGVGLSDLNTSVTLFGQFSGEEFVQFGVEDTVSDQLSLLGQDSLGLSRHCCLS</sequence>
<evidence type="ECO:0000313" key="3">
    <source>
        <dbReference type="Proteomes" id="UP000007703"/>
    </source>
</evidence>
<dbReference type="InParanoid" id="C4Y3Q6"/>
<name>C4Y3Q6_CLAL4</name>
<dbReference type="AlphaFoldDB" id="C4Y3Q6"/>